<reference evidence="2 3" key="1">
    <citation type="submission" date="2019-03" db="EMBL/GenBank/DDBJ databases">
        <title>Draft Genome Sequence of Massilia arenosa sp. nov., a Novel Massilia Species Isolated from a Sandy-loam Maize Soil.</title>
        <authorList>
            <person name="Raths R."/>
            <person name="Peta V."/>
            <person name="Bucking H."/>
        </authorList>
    </citation>
    <scope>NUCLEOTIDE SEQUENCE [LARGE SCALE GENOMIC DNA]</scope>
    <source>
        <strain evidence="2 3">MC02</strain>
    </source>
</reference>
<sequence length="256" mass="28604">MPGMQMDSMPGMTMGPMQGGQPPANARAPDYSEGTQRSHLGGMEMADDMLFGRILVDRLEWSRDRHATSARTESEAWYGGDIDKVWFKLDAERRGGRLDSARTELLWNRNVAAFWSTQLGARHDTGGGPARDWLAAGIQGLAPYRFETEATAYVGRAGSLAARFNVKYELLFTPRLILEPELAANMYSRADRERGLGAGLSDTSAALTLRYEVTRQFAPYLGLEWTRRFHQTADLAQSEGRQTSATALRFGVRLWY</sequence>
<accession>A0A4Y9S0B1</accession>
<dbReference type="GO" id="GO:0009279">
    <property type="term" value="C:cell outer membrane"/>
    <property type="evidence" value="ECO:0007669"/>
    <property type="project" value="InterPro"/>
</dbReference>
<dbReference type="OrthoDB" id="9778934at2"/>
<protein>
    <submittedName>
        <fullName evidence="2">Copper resistance protein B</fullName>
    </submittedName>
</protein>
<proteinExistence type="predicted"/>
<dbReference type="GO" id="GO:0006878">
    <property type="term" value="P:intracellular copper ion homeostasis"/>
    <property type="evidence" value="ECO:0007669"/>
    <property type="project" value="InterPro"/>
</dbReference>
<dbReference type="Pfam" id="PF05275">
    <property type="entry name" value="CopB"/>
    <property type="match status" value="1"/>
</dbReference>
<feature type="region of interest" description="Disordered" evidence="1">
    <location>
        <begin position="1"/>
        <end position="34"/>
    </location>
</feature>
<dbReference type="EMBL" id="SPVF01000252">
    <property type="protein sequence ID" value="TFW13425.1"/>
    <property type="molecule type" value="Genomic_DNA"/>
</dbReference>
<comment type="caution">
    <text evidence="2">The sequence shown here is derived from an EMBL/GenBank/DDBJ whole genome shotgun (WGS) entry which is preliminary data.</text>
</comment>
<dbReference type="Proteomes" id="UP000298438">
    <property type="component" value="Unassembled WGS sequence"/>
</dbReference>
<organism evidence="2 3">
    <name type="scientific">Zemynaea arenosa</name>
    <dbReference type="NCBI Taxonomy" id="2561931"/>
    <lineage>
        <taxon>Bacteria</taxon>
        <taxon>Pseudomonadati</taxon>
        <taxon>Pseudomonadota</taxon>
        <taxon>Betaproteobacteria</taxon>
        <taxon>Burkholderiales</taxon>
        <taxon>Oxalobacteraceae</taxon>
        <taxon>Telluria group</taxon>
        <taxon>Zemynaea</taxon>
    </lineage>
</organism>
<dbReference type="InterPro" id="IPR007939">
    <property type="entry name" value="Cu-R_B_prcur"/>
</dbReference>
<dbReference type="AlphaFoldDB" id="A0A4Y9S0B1"/>
<name>A0A4Y9S0B1_9BURK</name>
<dbReference type="GO" id="GO:0005507">
    <property type="term" value="F:copper ion binding"/>
    <property type="evidence" value="ECO:0007669"/>
    <property type="project" value="InterPro"/>
</dbReference>
<evidence type="ECO:0000313" key="3">
    <source>
        <dbReference type="Proteomes" id="UP000298438"/>
    </source>
</evidence>
<gene>
    <name evidence="2" type="ORF">E4L96_19825</name>
</gene>
<keyword evidence="3" id="KW-1185">Reference proteome</keyword>
<feature type="compositionally biased region" description="Low complexity" evidence="1">
    <location>
        <begin position="9"/>
        <end position="23"/>
    </location>
</feature>
<evidence type="ECO:0000313" key="2">
    <source>
        <dbReference type="EMBL" id="TFW13425.1"/>
    </source>
</evidence>
<evidence type="ECO:0000256" key="1">
    <source>
        <dbReference type="SAM" id="MobiDB-lite"/>
    </source>
</evidence>